<proteinExistence type="predicted"/>
<dbReference type="EMBL" id="MU826370">
    <property type="protein sequence ID" value="KAJ7378030.1"/>
    <property type="molecule type" value="Genomic_DNA"/>
</dbReference>
<dbReference type="OrthoDB" id="10260857at2759"/>
<evidence type="ECO:0000313" key="2">
    <source>
        <dbReference type="Proteomes" id="UP001163046"/>
    </source>
</evidence>
<accession>A0A9X0CWF2</accession>
<comment type="caution">
    <text evidence="1">The sequence shown here is derived from an EMBL/GenBank/DDBJ whole genome shotgun (WGS) entry which is preliminary data.</text>
</comment>
<organism evidence="1 2">
    <name type="scientific">Desmophyllum pertusum</name>
    <dbReference type="NCBI Taxonomy" id="174260"/>
    <lineage>
        <taxon>Eukaryota</taxon>
        <taxon>Metazoa</taxon>
        <taxon>Cnidaria</taxon>
        <taxon>Anthozoa</taxon>
        <taxon>Hexacorallia</taxon>
        <taxon>Scleractinia</taxon>
        <taxon>Caryophylliina</taxon>
        <taxon>Caryophylliidae</taxon>
        <taxon>Desmophyllum</taxon>
    </lineage>
</organism>
<reference evidence="1" key="1">
    <citation type="submission" date="2023-01" db="EMBL/GenBank/DDBJ databases">
        <title>Genome assembly of the deep-sea coral Lophelia pertusa.</title>
        <authorList>
            <person name="Herrera S."/>
            <person name="Cordes E."/>
        </authorList>
    </citation>
    <scope>NUCLEOTIDE SEQUENCE</scope>
    <source>
        <strain evidence="1">USNM1676648</strain>
        <tissue evidence="1">Polyp</tissue>
    </source>
</reference>
<dbReference type="AlphaFoldDB" id="A0A9X0CWF2"/>
<dbReference type="Proteomes" id="UP001163046">
    <property type="component" value="Unassembled WGS sequence"/>
</dbReference>
<sequence>MSWIFGPTKTTKSQLPPTTALQQQRLKQIESLRTFHNITEVQRDVEYRVTFNVGNSTVFLNITLPPQFPNERPIVKVAPPLRHPWVNDQMVVMGCPGINGFYMHSNLGRAITEVVKEFSDHPPQFLPPLTSQPQFPTSSSGYQPLPQYSLIPGFQMGYPPQSTAPSSTSSLSSLNSPISQYSPLSVTSAGAMPHLSGNSQVQCTMYIHLSGGDNGV</sequence>
<protein>
    <submittedName>
        <fullName evidence="1">Vacuolar protein sorting-associated protein 37A</fullName>
    </submittedName>
</protein>
<keyword evidence="2" id="KW-1185">Reference proteome</keyword>
<name>A0A9X0CWF2_9CNID</name>
<dbReference type="InterPro" id="IPR016135">
    <property type="entry name" value="UBQ-conjugating_enzyme/RWD"/>
</dbReference>
<gene>
    <name evidence="1" type="primary">VPS37A</name>
    <name evidence="1" type="ORF">OS493_025347</name>
</gene>
<dbReference type="CDD" id="cd11685">
    <property type="entry name" value="UEV_TSG101-like"/>
    <property type="match status" value="1"/>
</dbReference>
<evidence type="ECO:0000313" key="1">
    <source>
        <dbReference type="EMBL" id="KAJ7378030.1"/>
    </source>
</evidence>
<dbReference type="SUPFAM" id="SSF54495">
    <property type="entry name" value="UBC-like"/>
    <property type="match status" value="1"/>
</dbReference>